<keyword evidence="1" id="KW-0732">Signal</keyword>
<name>A0A813P492_9BILA</name>
<reference evidence="2" key="1">
    <citation type="submission" date="2021-02" db="EMBL/GenBank/DDBJ databases">
        <authorList>
            <person name="Nowell W R."/>
        </authorList>
    </citation>
    <scope>NUCLEOTIDE SEQUENCE</scope>
    <source>
        <strain evidence="2">Ploen Becks lab</strain>
    </source>
</reference>
<dbReference type="OrthoDB" id="10461493at2759"/>
<gene>
    <name evidence="2" type="ORF">OXX778_LOCUS3511</name>
</gene>
<feature type="chain" id="PRO_5032878165" evidence="1">
    <location>
        <begin position="26"/>
        <end position="121"/>
    </location>
</feature>
<evidence type="ECO:0000256" key="1">
    <source>
        <dbReference type="SAM" id="SignalP"/>
    </source>
</evidence>
<dbReference type="InterPro" id="IPR045860">
    <property type="entry name" value="Snake_toxin-like_sf"/>
</dbReference>
<dbReference type="AlphaFoldDB" id="A0A813P492"/>
<comment type="caution">
    <text evidence="2">The sequence shown here is derived from an EMBL/GenBank/DDBJ whole genome shotgun (WGS) entry which is preliminary data.</text>
</comment>
<evidence type="ECO:0000313" key="3">
    <source>
        <dbReference type="Proteomes" id="UP000663879"/>
    </source>
</evidence>
<sequence>MQKFKVPFYILIIFLLSYDLQLTNSLTCNKCFNCKGGNVGILEDVVRTQCEEDEIFCTRDIDILPKVTPKENDKVFVKLGCARTCLKGVFCCRKDNCNTASQTLIQKKLAQAQKNFALLKI</sequence>
<feature type="signal peptide" evidence="1">
    <location>
        <begin position="1"/>
        <end position="25"/>
    </location>
</feature>
<keyword evidence="3" id="KW-1185">Reference proteome</keyword>
<dbReference type="Proteomes" id="UP000663879">
    <property type="component" value="Unassembled WGS sequence"/>
</dbReference>
<dbReference type="Gene3D" id="2.10.60.10">
    <property type="entry name" value="CD59"/>
    <property type="match status" value="1"/>
</dbReference>
<evidence type="ECO:0000313" key="2">
    <source>
        <dbReference type="EMBL" id="CAF0743317.1"/>
    </source>
</evidence>
<protein>
    <submittedName>
        <fullName evidence="2">Uncharacterized protein</fullName>
    </submittedName>
</protein>
<dbReference type="EMBL" id="CAJNOC010000313">
    <property type="protein sequence ID" value="CAF0743317.1"/>
    <property type="molecule type" value="Genomic_DNA"/>
</dbReference>
<accession>A0A813P492</accession>
<proteinExistence type="predicted"/>
<organism evidence="2 3">
    <name type="scientific">Brachionus calyciflorus</name>
    <dbReference type="NCBI Taxonomy" id="104777"/>
    <lineage>
        <taxon>Eukaryota</taxon>
        <taxon>Metazoa</taxon>
        <taxon>Spiralia</taxon>
        <taxon>Gnathifera</taxon>
        <taxon>Rotifera</taxon>
        <taxon>Eurotatoria</taxon>
        <taxon>Monogononta</taxon>
        <taxon>Pseudotrocha</taxon>
        <taxon>Ploima</taxon>
        <taxon>Brachionidae</taxon>
        <taxon>Brachionus</taxon>
    </lineage>
</organism>